<evidence type="ECO:0000313" key="7">
    <source>
        <dbReference type="Proteomes" id="UP001238163"/>
    </source>
</evidence>
<dbReference type="GO" id="GO:0003824">
    <property type="term" value="F:catalytic activity"/>
    <property type="evidence" value="ECO:0007669"/>
    <property type="project" value="InterPro"/>
</dbReference>
<dbReference type="InterPro" id="IPR040085">
    <property type="entry name" value="MJ0674-like"/>
</dbReference>
<keyword evidence="4" id="KW-0408">Iron</keyword>
<dbReference type="AlphaFoldDB" id="A0AAE3VJ90"/>
<evidence type="ECO:0000256" key="4">
    <source>
        <dbReference type="ARBA" id="ARBA00023004"/>
    </source>
</evidence>
<dbReference type="InterPro" id="IPR007197">
    <property type="entry name" value="rSAM"/>
</dbReference>
<keyword evidence="7" id="KW-1185">Reference proteome</keyword>
<comment type="caution">
    <text evidence="6">The sequence shown here is derived from an EMBL/GenBank/DDBJ whole genome shotgun (WGS) entry which is preliminary data.</text>
</comment>
<organism evidence="6 7">
    <name type="scientific">Oligosphaera ethanolica</name>
    <dbReference type="NCBI Taxonomy" id="760260"/>
    <lineage>
        <taxon>Bacteria</taxon>
        <taxon>Pseudomonadati</taxon>
        <taxon>Lentisphaerota</taxon>
        <taxon>Oligosphaeria</taxon>
        <taxon>Oligosphaerales</taxon>
        <taxon>Oligosphaeraceae</taxon>
        <taxon>Oligosphaera</taxon>
    </lineage>
</organism>
<protein>
    <submittedName>
        <fullName evidence="6">Fe-S radical SAM superfamily protein PflX</fullName>
    </submittedName>
</protein>
<reference evidence="6" key="1">
    <citation type="submission" date="2023-07" db="EMBL/GenBank/DDBJ databases">
        <title>Genomic Encyclopedia of Type Strains, Phase IV (KMG-IV): sequencing the most valuable type-strain genomes for metagenomic binning, comparative biology and taxonomic classification.</title>
        <authorList>
            <person name="Goeker M."/>
        </authorList>
    </citation>
    <scope>NUCLEOTIDE SEQUENCE</scope>
    <source>
        <strain evidence="6">DSM 24202</strain>
    </source>
</reference>
<dbReference type="InterPro" id="IPR058240">
    <property type="entry name" value="rSAM_sf"/>
</dbReference>
<dbReference type="Proteomes" id="UP001238163">
    <property type="component" value="Unassembled WGS sequence"/>
</dbReference>
<dbReference type="PANTHER" id="PTHR43075:SF1">
    <property type="entry name" value="FORMATE LYASE ACTIVATING ENZYME, PUTATIVE (AFU_ORTHOLOGUE AFUA_2G15630)-RELATED"/>
    <property type="match status" value="1"/>
</dbReference>
<evidence type="ECO:0000313" key="6">
    <source>
        <dbReference type="EMBL" id="MDQ0291405.1"/>
    </source>
</evidence>
<dbReference type="RefSeq" id="WP_307264152.1">
    <property type="nucleotide sequence ID" value="NZ_JAUSVL010000001.1"/>
</dbReference>
<dbReference type="PANTHER" id="PTHR43075">
    <property type="entry name" value="FORMATE LYASE ACTIVATING ENZYME, PUTATIVE (AFU_ORTHOLOGUE AFUA_2G15630)-RELATED"/>
    <property type="match status" value="1"/>
</dbReference>
<keyword evidence="2" id="KW-0949">S-adenosyl-L-methionine</keyword>
<proteinExistence type="predicted"/>
<dbReference type="SUPFAM" id="SSF102114">
    <property type="entry name" value="Radical SAM enzymes"/>
    <property type="match status" value="1"/>
</dbReference>
<dbReference type="Gene3D" id="3.20.20.70">
    <property type="entry name" value="Aldolase class I"/>
    <property type="match status" value="1"/>
</dbReference>
<dbReference type="SFLD" id="SFLDS00029">
    <property type="entry name" value="Radical_SAM"/>
    <property type="match status" value="1"/>
</dbReference>
<dbReference type="InterPro" id="IPR013785">
    <property type="entry name" value="Aldolase_TIM"/>
</dbReference>
<sequence>MSPRPPTQPVLRRRADRPGADDWPALLATARELENPCNCCCRHCGARRHEGERGYCGATSSARVTKAFVTYGEEAFLNPASMLYFAHCDLRCAYCSNADAIRDDFTGGAPADPTVLAAAIDDAFRAGKITSLQILGGEPTCSLSSALAVIAGLRSAVPVVWNSNFCFTPAALALLDRVVDFYVADLKFGNDRCARELCDLDHYWPTVTANLRRVDPARLLVRHLPLGGHGDCCCKPVIDFLRRELPRVPVSFHQLIPDAAGRTRCLRDDEWHRLDQLVAQAGLKRLYADFCLRDDESAAHAFVSEIVIRKDGSVMVQDLSAPLRNLLKTLHDTN</sequence>
<evidence type="ECO:0000256" key="2">
    <source>
        <dbReference type="ARBA" id="ARBA00022691"/>
    </source>
</evidence>
<dbReference type="GO" id="GO:0046872">
    <property type="term" value="F:metal ion binding"/>
    <property type="evidence" value="ECO:0007669"/>
    <property type="project" value="UniProtKB-KW"/>
</dbReference>
<evidence type="ECO:0000256" key="1">
    <source>
        <dbReference type="ARBA" id="ARBA00001966"/>
    </source>
</evidence>
<evidence type="ECO:0000256" key="5">
    <source>
        <dbReference type="ARBA" id="ARBA00023014"/>
    </source>
</evidence>
<name>A0AAE3VJ90_9BACT</name>
<dbReference type="Pfam" id="PF13353">
    <property type="entry name" value="Fer4_12"/>
    <property type="match status" value="1"/>
</dbReference>
<comment type="cofactor">
    <cofactor evidence="1">
        <name>[4Fe-4S] cluster</name>
        <dbReference type="ChEBI" id="CHEBI:49883"/>
    </cofactor>
</comment>
<dbReference type="GO" id="GO:0051536">
    <property type="term" value="F:iron-sulfur cluster binding"/>
    <property type="evidence" value="ECO:0007669"/>
    <property type="project" value="UniProtKB-KW"/>
</dbReference>
<evidence type="ECO:0000256" key="3">
    <source>
        <dbReference type="ARBA" id="ARBA00022723"/>
    </source>
</evidence>
<gene>
    <name evidence="6" type="ORF">J3R75_003512</name>
</gene>
<accession>A0AAE3VJ90</accession>
<keyword evidence="3" id="KW-0479">Metal-binding</keyword>
<dbReference type="EMBL" id="JAUSVL010000001">
    <property type="protein sequence ID" value="MDQ0291405.1"/>
    <property type="molecule type" value="Genomic_DNA"/>
</dbReference>
<keyword evidence="5" id="KW-0411">Iron-sulfur</keyword>